<name>A0ABR4A854_9LECA</name>
<dbReference type="InterPro" id="IPR016040">
    <property type="entry name" value="NAD(P)-bd_dom"/>
</dbReference>
<evidence type="ECO:0000259" key="2">
    <source>
        <dbReference type="Pfam" id="PF13460"/>
    </source>
</evidence>
<dbReference type="Proteomes" id="UP001590950">
    <property type="component" value="Unassembled WGS sequence"/>
</dbReference>
<dbReference type="Gene3D" id="3.40.50.720">
    <property type="entry name" value="NAD(P)-binding Rossmann-like Domain"/>
    <property type="match status" value="1"/>
</dbReference>
<proteinExistence type="inferred from homology"/>
<dbReference type="InterPro" id="IPR036291">
    <property type="entry name" value="NAD(P)-bd_dom_sf"/>
</dbReference>
<feature type="domain" description="NAD(P)-binding" evidence="2">
    <location>
        <begin position="7"/>
        <end position="213"/>
    </location>
</feature>
<comment type="similarity">
    <text evidence="1">Belongs to the avfA family.</text>
</comment>
<evidence type="ECO:0000256" key="1">
    <source>
        <dbReference type="ARBA" id="ARBA00038376"/>
    </source>
</evidence>
<evidence type="ECO:0000313" key="3">
    <source>
        <dbReference type="EMBL" id="KAL2039518.1"/>
    </source>
</evidence>
<organism evidence="3 4">
    <name type="scientific">Stereocaulon virgatum</name>
    <dbReference type="NCBI Taxonomy" id="373712"/>
    <lineage>
        <taxon>Eukaryota</taxon>
        <taxon>Fungi</taxon>
        <taxon>Dikarya</taxon>
        <taxon>Ascomycota</taxon>
        <taxon>Pezizomycotina</taxon>
        <taxon>Lecanoromycetes</taxon>
        <taxon>OSLEUM clade</taxon>
        <taxon>Lecanoromycetidae</taxon>
        <taxon>Lecanorales</taxon>
        <taxon>Lecanorineae</taxon>
        <taxon>Stereocaulaceae</taxon>
        <taxon>Stereocaulon</taxon>
    </lineage>
</organism>
<keyword evidence="4" id="KW-1185">Reference proteome</keyword>
<accession>A0ABR4A854</accession>
<dbReference type="SUPFAM" id="SSF51735">
    <property type="entry name" value="NAD(P)-binding Rossmann-fold domains"/>
    <property type="match status" value="1"/>
</dbReference>
<dbReference type="InterPro" id="IPR051606">
    <property type="entry name" value="Polyketide_Oxido-like"/>
</dbReference>
<sequence>MRIFLLGANGRTGSSVVAEAISRSHTVTALVRRPDSLQPQANLSISTGSPLSQADIAKAFASAPKSDPITAVVSTLNNGRVGDNPWSKPTAPPNLMADAVRSSLAVMKEHNVKKIVVVGTSGVGSSRAYSGWLKNWIVDHSNLKITFDDHEAVEQVLEAEAEKDKKLRWVDVRAVGLSNRERKAVKEWGNEGKGAGTWISRKSVARFTIDAVESGRWDGQTPVISN</sequence>
<reference evidence="3 4" key="1">
    <citation type="submission" date="2024-09" db="EMBL/GenBank/DDBJ databases">
        <title>Rethinking Asexuality: The Enigmatic Case of Functional Sexual Genes in Lepraria (Stereocaulaceae).</title>
        <authorList>
            <person name="Doellman M."/>
            <person name="Sun Y."/>
            <person name="Barcenas-Pena A."/>
            <person name="Lumbsch H.T."/>
            <person name="Grewe F."/>
        </authorList>
    </citation>
    <scope>NUCLEOTIDE SEQUENCE [LARGE SCALE GENOMIC DNA]</scope>
    <source>
        <strain evidence="3 4">Mercado 3170</strain>
    </source>
</reference>
<evidence type="ECO:0000313" key="4">
    <source>
        <dbReference type="Proteomes" id="UP001590950"/>
    </source>
</evidence>
<dbReference type="PANTHER" id="PTHR43355">
    <property type="entry name" value="FLAVIN REDUCTASE (NADPH)"/>
    <property type="match status" value="1"/>
</dbReference>
<dbReference type="PANTHER" id="PTHR43355:SF2">
    <property type="entry name" value="FLAVIN REDUCTASE (NADPH)"/>
    <property type="match status" value="1"/>
</dbReference>
<comment type="caution">
    <text evidence="3">The sequence shown here is derived from an EMBL/GenBank/DDBJ whole genome shotgun (WGS) entry which is preliminary data.</text>
</comment>
<protein>
    <recommendedName>
        <fullName evidence="2">NAD(P)-binding domain-containing protein</fullName>
    </recommendedName>
</protein>
<dbReference type="Pfam" id="PF13460">
    <property type="entry name" value="NAD_binding_10"/>
    <property type="match status" value="1"/>
</dbReference>
<dbReference type="EMBL" id="JBEFKJ010000025">
    <property type="protein sequence ID" value="KAL2039518.1"/>
    <property type="molecule type" value="Genomic_DNA"/>
</dbReference>
<gene>
    <name evidence="3" type="ORF">N7G274_007790</name>
</gene>